<evidence type="ECO:0000256" key="4">
    <source>
        <dbReference type="RuleBase" id="RU003690"/>
    </source>
</evidence>
<dbReference type="SUPFAM" id="SSF51445">
    <property type="entry name" value="(Trans)glycosidases"/>
    <property type="match status" value="1"/>
</dbReference>
<dbReference type="Gene3D" id="3.20.20.80">
    <property type="entry name" value="Glycosidases"/>
    <property type="match status" value="1"/>
</dbReference>
<dbReference type="InterPro" id="IPR001360">
    <property type="entry name" value="Glyco_hydro_1"/>
</dbReference>
<accession>A2IBG8</accession>
<dbReference type="Pfam" id="PF00232">
    <property type="entry name" value="Glyco_hydro_1"/>
    <property type="match status" value="1"/>
</dbReference>
<proteinExistence type="inferred from homology"/>
<dbReference type="PANTHER" id="PTHR10353">
    <property type="entry name" value="GLYCOSYL HYDROLASE"/>
    <property type="match status" value="1"/>
</dbReference>
<keyword evidence="3 5" id="KW-0326">Glycosidase</keyword>
<evidence type="ECO:0000313" key="5">
    <source>
        <dbReference type="EMBL" id="ABM64783.1"/>
    </source>
</evidence>
<feature type="non-terminal residue" evidence="5">
    <location>
        <position position="119"/>
    </location>
</feature>
<name>A2IBG8_LINUS</name>
<protein>
    <submittedName>
        <fullName evidence="5">Cell wall glycosidase</fullName>
    </submittedName>
</protein>
<sequence>YDEGVFAPGHCSAWVNRKCERGDSSTEPYIVTHNQLLAHSAAYHLYKNKYPQHTAEIGITLVTHWFVPYSNSSEDMDAAQRGLDWLYGWYMDPLTYGHYPRTMVDLLGSRLPTFTEEES</sequence>
<dbReference type="InterPro" id="IPR017853">
    <property type="entry name" value="GH"/>
</dbReference>
<keyword evidence="2" id="KW-0378">Hydrolase</keyword>
<comment type="similarity">
    <text evidence="1 4">Belongs to the glycosyl hydrolase 1 family.</text>
</comment>
<dbReference type="GO" id="GO:0005975">
    <property type="term" value="P:carbohydrate metabolic process"/>
    <property type="evidence" value="ECO:0007669"/>
    <property type="project" value="InterPro"/>
</dbReference>
<dbReference type="AlphaFoldDB" id="A2IBG8"/>
<reference evidence="5" key="1">
    <citation type="submission" date="2006-12" db="EMBL/GenBank/DDBJ databases">
        <authorList>
            <person name="Finaev D."/>
        </authorList>
    </citation>
    <scope>NUCLEOTIDE SEQUENCE</scope>
</reference>
<evidence type="ECO:0000256" key="2">
    <source>
        <dbReference type="ARBA" id="ARBA00022801"/>
    </source>
</evidence>
<dbReference type="EMBL" id="EF187721">
    <property type="protein sequence ID" value="ABM64783.1"/>
    <property type="molecule type" value="Genomic_DNA"/>
</dbReference>
<evidence type="ECO:0000256" key="1">
    <source>
        <dbReference type="ARBA" id="ARBA00010838"/>
    </source>
</evidence>
<dbReference type="PANTHER" id="PTHR10353:SF137">
    <property type="entry name" value="MYROSINASE 3-RELATED"/>
    <property type="match status" value="1"/>
</dbReference>
<evidence type="ECO:0000256" key="3">
    <source>
        <dbReference type="ARBA" id="ARBA00023295"/>
    </source>
</evidence>
<dbReference type="CAZy" id="GH1">
    <property type="family name" value="Glycoside Hydrolase Family 1"/>
</dbReference>
<feature type="non-terminal residue" evidence="5">
    <location>
        <position position="1"/>
    </location>
</feature>
<dbReference type="GO" id="GO:0008422">
    <property type="term" value="F:beta-glucosidase activity"/>
    <property type="evidence" value="ECO:0007669"/>
    <property type="project" value="TreeGrafter"/>
</dbReference>
<organism evidence="5">
    <name type="scientific">Linum usitatissimum</name>
    <name type="common">Flax</name>
    <name type="synonym">Linum humile</name>
    <dbReference type="NCBI Taxonomy" id="4006"/>
    <lineage>
        <taxon>Eukaryota</taxon>
        <taxon>Viridiplantae</taxon>
        <taxon>Streptophyta</taxon>
        <taxon>Embryophyta</taxon>
        <taxon>Tracheophyta</taxon>
        <taxon>Spermatophyta</taxon>
        <taxon>Magnoliopsida</taxon>
        <taxon>eudicotyledons</taxon>
        <taxon>Gunneridae</taxon>
        <taxon>Pentapetalae</taxon>
        <taxon>rosids</taxon>
        <taxon>fabids</taxon>
        <taxon>Malpighiales</taxon>
        <taxon>Linaceae</taxon>
        <taxon>Linum</taxon>
    </lineage>
</organism>